<dbReference type="AlphaFoldDB" id="A0A4R7S204"/>
<proteinExistence type="predicted"/>
<accession>A0A4R7S204</accession>
<keyword evidence="3" id="KW-1185">Reference proteome</keyword>
<evidence type="ECO:0000313" key="2">
    <source>
        <dbReference type="EMBL" id="TDU71027.1"/>
    </source>
</evidence>
<dbReference type="EMBL" id="SOCA01000003">
    <property type="protein sequence ID" value="TDU71027.1"/>
    <property type="molecule type" value="Genomic_DNA"/>
</dbReference>
<evidence type="ECO:0000256" key="1">
    <source>
        <dbReference type="SAM" id="SignalP"/>
    </source>
</evidence>
<comment type="caution">
    <text evidence="2">The sequence shown here is derived from an EMBL/GenBank/DDBJ whole genome shotgun (WGS) entry which is preliminary data.</text>
</comment>
<gene>
    <name evidence="2" type="ORF">EI77_02145</name>
</gene>
<organism evidence="2 3">
    <name type="scientific">Prosthecobacter fusiformis</name>
    <dbReference type="NCBI Taxonomy" id="48464"/>
    <lineage>
        <taxon>Bacteria</taxon>
        <taxon>Pseudomonadati</taxon>
        <taxon>Verrucomicrobiota</taxon>
        <taxon>Verrucomicrobiia</taxon>
        <taxon>Verrucomicrobiales</taxon>
        <taxon>Verrucomicrobiaceae</taxon>
        <taxon>Prosthecobacter</taxon>
    </lineage>
</organism>
<dbReference type="Proteomes" id="UP000295662">
    <property type="component" value="Unassembled WGS sequence"/>
</dbReference>
<keyword evidence="1" id="KW-0732">Signal</keyword>
<feature type="signal peptide" evidence="1">
    <location>
        <begin position="1"/>
        <end position="19"/>
    </location>
</feature>
<reference evidence="2 3" key="1">
    <citation type="submission" date="2019-03" db="EMBL/GenBank/DDBJ databases">
        <title>Genomic Encyclopedia of Archaeal and Bacterial Type Strains, Phase II (KMG-II): from individual species to whole genera.</title>
        <authorList>
            <person name="Goeker M."/>
        </authorList>
    </citation>
    <scope>NUCLEOTIDE SEQUENCE [LARGE SCALE GENOMIC DNA]</scope>
    <source>
        <strain evidence="2 3">ATCC 25309</strain>
    </source>
</reference>
<feature type="chain" id="PRO_5020836588" evidence="1">
    <location>
        <begin position="20"/>
        <end position="260"/>
    </location>
</feature>
<dbReference type="RefSeq" id="WP_133795221.1">
    <property type="nucleotide sequence ID" value="NZ_SOCA01000003.1"/>
</dbReference>
<name>A0A4R7S204_9BACT</name>
<evidence type="ECO:0000313" key="3">
    <source>
        <dbReference type="Proteomes" id="UP000295662"/>
    </source>
</evidence>
<protein>
    <submittedName>
        <fullName evidence="2">Uncharacterized protein</fullName>
    </submittedName>
</protein>
<dbReference type="OrthoDB" id="1149281at2"/>
<sequence length="260" mass="28555">MITRTFACLFLIAGLPALAVAETPKVIHVFVALCDNATQGIVPVPAKIGNGDDPDRNLYWGCDDGMRQVFKRSASWRLVESKRQPVPATVLERLIFKHRQKDVWLVAHAYRGAEMKQMMDDFLQGVSGVAGPEILAREGEREVNLPGSGQAHFLAFIGHNGLMDFSAPFPKNQRGDTPVPVTVLCCKSHSYFTQGLRESGGQPVLMTSQFMYPGSFLLHALLDGWLAGEKGDALRERATAAYARNQKISLKSARGVFVTP</sequence>